<evidence type="ECO:0000313" key="1">
    <source>
        <dbReference type="EMBL" id="KAJ8395264.1"/>
    </source>
</evidence>
<sequence length="67" mass="7726">MSLPRATSFNHTNVKSFFDNLEKILERERLDPTTAGVFSPVVVHPFPKAEAREGQHQEEKEESHCKF</sequence>
<gene>
    <name evidence="1" type="ORF">AAFF_G00034660</name>
</gene>
<name>A0AAD7WGM7_9TELE</name>
<keyword evidence="2" id="KW-1185">Reference proteome</keyword>
<accession>A0AAD7WGM7</accession>
<dbReference type="EMBL" id="JAINUG010000118">
    <property type="protein sequence ID" value="KAJ8395264.1"/>
    <property type="molecule type" value="Genomic_DNA"/>
</dbReference>
<comment type="caution">
    <text evidence="1">The sequence shown here is derived from an EMBL/GenBank/DDBJ whole genome shotgun (WGS) entry which is preliminary data.</text>
</comment>
<reference evidence="1" key="1">
    <citation type="journal article" date="2023" name="Science">
        <title>Genome structures resolve the early diversification of teleost fishes.</title>
        <authorList>
            <person name="Parey E."/>
            <person name="Louis A."/>
            <person name="Montfort J."/>
            <person name="Bouchez O."/>
            <person name="Roques C."/>
            <person name="Iampietro C."/>
            <person name="Lluch J."/>
            <person name="Castinel A."/>
            <person name="Donnadieu C."/>
            <person name="Desvignes T."/>
            <person name="Floi Bucao C."/>
            <person name="Jouanno E."/>
            <person name="Wen M."/>
            <person name="Mejri S."/>
            <person name="Dirks R."/>
            <person name="Jansen H."/>
            <person name="Henkel C."/>
            <person name="Chen W.J."/>
            <person name="Zahm M."/>
            <person name="Cabau C."/>
            <person name="Klopp C."/>
            <person name="Thompson A.W."/>
            <person name="Robinson-Rechavi M."/>
            <person name="Braasch I."/>
            <person name="Lecointre G."/>
            <person name="Bobe J."/>
            <person name="Postlethwait J.H."/>
            <person name="Berthelot C."/>
            <person name="Roest Crollius H."/>
            <person name="Guiguen Y."/>
        </authorList>
    </citation>
    <scope>NUCLEOTIDE SEQUENCE</scope>
    <source>
        <strain evidence="1">NC1722</strain>
    </source>
</reference>
<organism evidence="1 2">
    <name type="scientific">Aldrovandia affinis</name>
    <dbReference type="NCBI Taxonomy" id="143900"/>
    <lineage>
        <taxon>Eukaryota</taxon>
        <taxon>Metazoa</taxon>
        <taxon>Chordata</taxon>
        <taxon>Craniata</taxon>
        <taxon>Vertebrata</taxon>
        <taxon>Euteleostomi</taxon>
        <taxon>Actinopterygii</taxon>
        <taxon>Neopterygii</taxon>
        <taxon>Teleostei</taxon>
        <taxon>Notacanthiformes</taxon>
        <taxon>Halosauridae</taxon>
        <taxon>Aldrovandia</taxon>
    </lineage>
</organism>
<protein>
    <submittedName>
        <fullName evidence="1">Uncharacterized protein</fullName>
    </submittedName>
</protein>
<proteinExistence type="predicted"/>
<evidence type="ECO:0000313" key="2">
    <source>
        <dbReference type="Proteomes" id="UP001221898"/>
    </source>
</evidence>
<dbReference type="AlphaFoldDB" id="A0AAD7WGM7"/>
<dbReference type="Proteomes" id="UP001221898">
    <property type="component" value="Unassembled WGS sequence"/>
</dbReference>